<proteinExistence type="predicted"/>
<dbReference type="SUPFAM" id="SSF47413">
    <property type="entry name" value="lambda repressor-like DNA-binding domains"/>
    <property type="match status" value="1"/>
</dbReference>
<evidence type="ECO:0000313" key="3">
    <source>
        <dbReference type="Proteomes" id="UP001597568"/>
    </source>
</evidence>
<dbReference type="CDD" id="cd00093">
    <property type="entry name" value="HTH_XRE"/>
    <property type="match status" value="1"/>
</dbReference>
<dbReference type="EMBL" id="JBHUOR010000041">
    <property type="protein sequence ID" value="MFD2868486.1"/>
    <property type="molecule type" value="Genomic_DNA"/>
</dbReference>
<dbReference type="PROSITE" id="PS50943">
    <property type="entry name" value="HTH_CROC1"/>
    <property type="match status" value="1"/>
</dbReference>
<dbReference type="Proteomes" id="UP001597568">
    <property type="component" value="Unassembled WGS sequence"/>
</dbReference>
<protein>
    <submittedName>
        <fullName evidence="2">Helix-turn-helix domain-containing protein</fullName>
    </submittedName>
</protein>
<dbReference type="RefSeq" id="WP_380147540.1">
    <property type="nucleotide sequence ID" value="NZ_JBHUOR010000041.1"/>
</dbReference>
<sequence length="88" mass="10465">MKWIGDNLKNLRHLHCLSRSQLADKIGLSEQKVWSFENNYAKPDFNEMNKIKSFFHVKPRYFSQPDLLSKADKENINVSAISFRFFQQ</sequence>
<keyword evidence="3" id="KW-1185">Reference proteome</keyword>
<reference evidence="3" key="1">
    <citation type="journal article" date="2019" name="Int. J. Syst. Evol. Microbiol.">
        <title>The Global Catalogue of Microorganisms (GCM) 10K type strain sequencing project: providing services to taxonomists for standard genome sequencing and annotation.</title>
        <authorList>
            <consortium name="The Broad Institute Genomics Platform"/>
            <consortium name="The Broad Institute Genome Sequencing Center for Infectious Disease"/>
            <person name="Wu L."/>
            <person name="Ma J."/>
        </authorList>
    </citation>
    <scope>NUCLEOTIDE SEQUENCE [LARGE SCALE GENOMIC DNA]</scope>
    <source>
        <strain evidence="3">KCTC 33522</strain>
    </source>
</reference>
<dbReference type="Gene3D" id="1.10.260.40">
    <property type="entry name" value="lambda repressor-like DNA-binding domains"/>
    <property type="match status" value="1"/>
</dbReference>
<dbReference type="InterPro" id="IPR001387">
    <property type="entry name" value="Cro/C1-type_HTH"/>
</dbReference>
<organism evidence="2 3">
    <name type="scientific">Kurthia populi</name>
    <dbReference type="NCBI Taxonomy" id="1562132"/>
    <lineage>
        <taxon>Bacteria</taxon>
        <taxon>Bacillati</taxon>
        <taxon>Bacillota</taxon>
        <taxon>Bacilli</taxon>
        <taxon>Bacillales</taxon>
        <taxon>Caryophanaceae</taxon>
        <taxon>Kurthia</taxon>
    </lineage>
</organism>
<dbReference type="SMART" id="SM00530">
    <property type="entry name" value="HTH_XRE"/>
    <property type="match status" value="1"/>
</dbReference>
<dbReference type="InterPro" id="IPR010982">
    <property type="entry name" value="Lambda_DNA-bd_dom_sf"/>
</dbReference>
<name>A0ABW5Y156_9BACL</name>
<gene>
    <name evidence="2" type="ORF">ACFSY7_08240</name>
</gene>
<evidence type="ECO:0000313" key="2">
    <source>
        <dbReference type="EMBL" id="MFD2868486.1"/>
    </source>
</evidence>
<accession>A0ABW5Y156</accession>
<feature type="domain" description="HTH cro/C1-type" evidence="1">
    <location>
        <begin position="8"/>
        <end position="62"/>
    </location>
</feature>
<evidence type="ECO:0000259" key="1">
    <source>
        <dbReference type="PROSITE" id="PS50943"/>
    </source>
</evidence>
<comment type="caution">
    <text evidence="2">The sequence shown here is derived from an EMBL/GenBank/DDBJ whole genome shotgun (WGS) entry which is preliminary data.</text>
</comment>